<dbReference type="GeneID" id="25276961"/>
<dbReference type="SUPFAM" id="SSF53098">
    <property type="entry name" value="Ribonuclease H-like"/>
    <property type="match status" value="1"/>
</dbReference>
<proteinExistence type="predicted"/>
<feature type="region of interest" description="Disordered" evidence="1">
    <location>
        <begin position="1149"/>
        <end position="1179"/>
    </location>
</feature>
<dbReference type="InterPro" id="IPR036397">
    <property type="entry name" value="RNaseH_sf"/>
</dbReference>
<feature type="region of interest" description="Disordered" evidence="1">
    <location>
        <begin position="969"/>
        <end position="990"/>
    </location>
</feature>
<comment type="caution">
    <text evidence="2">The sequence shown here is derived from an EMBL/GenBank/DDBJ whole genome shotgun (WGS) entry which is preliminary data.</text>
</comment>
<dbReference type="EMBL" id="AMGV01000002">
    <property type="protein sequence ID" value="KEF60455.1"/>
    <property type="molecule type" value="Genomic_DNA"/>
</dbReference>
<dbReference type="Proteomes" id="UP000027920">
    <property type="component" value="Unassembled WGS sequence"/>
</dbReference>
<dbReference type="VEuPathDB" id="FungiDB:A1O9_02016"/>
<dbReference type="InterPro" id="IPR012337">
    <property type="entry name" value="RNaseH-like_sf"/>
</dbReference>
<accession>A0A072PXY0</accession>
<dbReference type="RefSeq" id="XP_013263045.1">
    <property type="nucleotide sequence ID" value="XM_013407591.1"/>
</dbReference>
<sequence length="1226" mass="138334">MATNLRRFHLLSHAVDDSGKRRNIFRAHKNTSRYFHTTSRRSIVKSPSHYGARPRPRQRSIPSSSTPDPLVKVNRGLDRPADHVLYPGIQSLLNPEEAREELRIAEANEKRLIQSEMESAQAAHSAFKQHIRSHHEKLSAFSLTEQDLERAVKAARIDAKFSKIRAWRLRIQKAMETRVSELQSKSLHILQKVDSSVDLVDAELQQWRRSVAKYRQELAVVGTRLEASIATLKSDIDEETGRVFFNRMREIYSVAYDAFEELLECTSMTSLTRLNNELASSGISSATGREPARRFLAGLEDGALRRVLIDLAFWAVDARPIFAAIGLELHYYRRLRVKGLAYKAMPEVFAHDYRQLFRAHAFRRFSVYCRDINQQIRRLRGIMIYLKPPGFVQYDGHLLKHLPTLVAFEGQRCLAEFRSVLEPLAISNEAGDLPLQQALLHDLRPFYDSLVQLNPIRTELDKLNDCWTELAEIEKSRHQSPLALVKRHTYLLTRTTAIIRETQEALDTVRIWRAIANVALGIHKTSRIQHWPSMEKSHDTEPGPNLNLGKLSLRSHRWPEPMSAALNPIVSWLPLSPSLYPLRGNIPIHYVTTMMSLKFVSQRFARSSLLGIDLVLSEPPTSGPYSMKSRINFLLIASENEVAVVDMDYMPVNLSHNVDPILQQTLGNPRIVKVGVHTELQRRILGTDNGIDLVNAVDLSTEQLPPETNNDPTFQTLSTMADANLGSPLPKLLLTNSVLCKAGTNNPILYFGHLACRPYAALQLLNKARAHGNERSMSKLPEASLGPIIVHPLPKDYPGLSVVLQKISPPLYRMRYQYLRDLVEEMCTRVIKNNAYLRARQTTYCTDWRRSILEGYIRLTTFGQSFQQVCNRLDLPLQRRIEEAYRLEHSVTLNGERSHGLLAFTLLSLVRTARLPLSLDHEPELRAASQKFLHTEHGSDGDQWAAWARDVIEVPLDRTSRKKGIRVAPSVASPSPVTLPSGRVSSAPHRSILPIGGRRKLLSEKRRVKVRQERTRRETSHVQKEIEENANIVGTTSEVPAIGHGVECSGAVPGKPQGRAKESTDIINKVGTIAGGTENPCDVETSSAPRPPPPSRRKTKILEKASKVENTTSGRTDTSGRADSPPAAENVSTFFFGNFIQTRIKPIFAGGDGPPTQDQQPTEIAPTEKEEAKRHVDSRRMPKLRTIEKRKIQQKDVPVARVLSTPGPKIRKSLRLPRGVYLGFVR</sequence>
<feature type="region of interest" description="Disordered" evidence="1">
    <location>
        <begin position="1071"/>
        <end position="1129"/>
    </location>
</feature>
<feature type="compositionally biased region" description="Basic and acidic residues" evidence="1">
    <location>
        <begin position="1166"/>
        <end position="1179"/>
    </location>
</feature>
<feature type="compositionally biased region" description="Polar residues" evidence="1">
    <location>
        <begin position="1108"/>
        <end position="1121"/>
    </location>
</feature>
<organism evidence="2 3">
    <name type="scientific">Exophiala aquamarina CBS 119918</name>
    <dbReference type="NCBI Taxonomy" id="1182545"/>
    <lineage>
        <taxon>Eukaryota</taxon>
        <taxon>Fungi</taxon>
        <taxon>Dikarya</taxon>
        <taxon>Ascomycota</taxon>
        <taxon>Pezizomycotina</taxon>
        <taxon>Eurotiomycetes</taxon>
        <taxon>Chaetothyriomycetidae</taxon>
        <taxon>Chaetothyriales</taxon>
        <taxon>Herpotrichiellaceae</taxon>
        <taxon>Exophiala</taxon>
    </lineage>
</organism>
<name>A0A072PXY0_9EURO</name>
<dbReference type="HOGENOM" id="CLU_268136_0_0_1"/>
<evidence type="ECO:0000256" key="1">
    <source>
        <dbReference type="SAM" id="MobiDB-lite"/>
    </source>
</evidence>
<reference evidence="2 3" key="1">
    <citation type="submission" date="2013-03" db="EMBL/GenBank/DDBJ databases">
        <title>The Genome Sequence of Exophiala aquamarina CBS 119918.</title>
        <authorList>
            <consortium name="The Broad Institute Genomics Platform"/>
            <person name="Cuomo C."/>
            <person name="de Hoog S."/>
            <person name="Gorbushina A."/>
            <person name="Walker B."/>
            <person name="Young S.K."/>
            <person name="Zeng Q."/>
            <person name="Gargeya S."/>
            <person name="Fitzgerald M."/>
            <person name="Haas B."/>
            <person name="Abouelleil A."/>
            <person name="Allen A.W."/>
            <person name="Alvarado L."/>
            <person name="Arachchi H.M."/>
            <person name="Berlin A.M."/>
            <person name="Chapman S.B."/>
            <person name="Gainer-Dewar J."/>
            <person name="Goldberg J."/>
            <person name="Griggs A."/>
            <person name="Gujja S."/>
            <person name="Hansen M."/>
            <person name="Howarth C."/>
            <person name="Imamovic A."/>
            <person name="Ireland A."/>
            <person name="Larimer J."/>
            <person name="McCowan C."/>
            <person name="Murphy C."/>
            <person name="Pearson M."/>
            <person name="Poon T.W."/>
            <person name="Priest M."/>
            <person name="Roberts A."/>
            <person name="Saif S."/>
            <person name="Shea T."/>
            <person name="Sisk P."/>
            <person name="Sykes S."/>
            <person name="Wortman J."/>
            <person name="Nusbaum C."/>
            <person name="Birren B."/>
        </authorList>
    </citation>
    <scope>NUCLEOTIDE SEQUENCE [LARGE SCALE GENOMIC DNA]</scope>
    <source>
        <strain evidence="2 3">CBS 119918</strain>
    </source>
</reference>
<dbReference type="Gene3D" id="3.30.420.10">
    <property type="entry name" value="Ribonuclease H-like superfamily/Ribonuclease H"/>
    <property type="match status" value="1"/>
</dbReference>
<dbReference type="STRING" id="1182545.A0A072PXY0"/>
<dbReference type="AlphaFoldDB" id="A0A072PXY0"/>
<evidence type="ECO:0000313" key="2">
    <source>
        <dbReference type="EMBL" id="KEF60455.1"/>
    </source>
</evidence>
<evidence type="ECO:0000313" key="3">
    <source>
        <dbReference type="Proteomes" id="UP000027920"/>
    </source>
</evidence>
<protein>
    <submittedName>
        <fullName evidence="2">Uncharacterized protein</fullName>
    </submittedName>
</protein>
<gene>
    <name evidence="2" type="ORF">A1O9_02016</name>
</gene>
<dbReference type="GO" id="GO:0003676">
    <property type="term" value="F:nucleic acid binding"/>
    <property type="evidence" value="ECO:0007669"/>
    <property type="project" value="InterPro"/>
</dbReference>
<feature type="region of interest" description="Disordered" evidence="1">
    <location>
        <begin position="37"/>
        <end position="76"/>
    </location>
</feature>
<keyword evidence="3" id="KW-1185">Reference proteome</keyword>